<name>A0ABY6HMH1_9ARCH</name>
<sequence length="1007" mass="115018">MESELVEKDQFKNGNERPTTGNEVLIKDPMEIDPTIYDQDPIETWIYIEGELGNNDWYISEVTIQLECSRLEADVFFSVDNQGWEYYDGMPIIIEEDGEHIFSYYSEDMSTGEIETTNEEIIKIATSIPVTSFEIMGELNTDATAYVSEVFLTLEVLEFFTTEFDIFYIINSGDPQLYQGSIILDEIGIYFIEYYVSIEAREYDAEFIPEFEITIEEYKIFCDLIGTIGDDNWYISDIEITIDNFQMEPIYYSLNGDPEQEYTSPMIISEDGMYDLYFYSSINGQLVEGSQIFSIDQTSPTTDIEIMGIMGQNEWYLSEVEISFDSIDLSSGVKETYYSYDQMNWNVYSTIISTTIEGSNTIYFYSTDNAGNVGETLSQIFYIETSEIEVNVEFDGLMGDNSWFKSDVEISITTNQIASEIAAFTYSTNGIEFIPYTGTFYYTEEGVNFIYFNISSNAGHNSFGYREISIDKTNPLTTLNISGIMGENDWYIANIDLDFISTDLESTVASIYYSFDNITWSIFDGTPISIDIDGIYSLFYYSKDLAGNIEQYKSEIIKIDTKAPEIYIEYSGTMGANGWYTSDVDILISLNNSTSGIYEISCTLNGNIISPFINMIEVTSEGENILNIEVTSFSGAKITYHDIIKIDKTSPTTEIYFDGDVGSNGWYLSEGNVSLTASDNLLNQFQIWYKIDANDWMIYEFPLEFLSDGIYNISFYSTDFAGNKESVKEFKLALELTKPEVLINISGIEGNNGWYNSIVQVIPFVTNSISGHTQFTYSINNESFLPYFVPLNISEEGYNDIKFELLSIAGNIVFQNISLLIDYSNPTILCNISGVLDEFDQYKSPVTVNLTGIDKYSGINNISYSLDGNIWKLYTSPLEFSEDDFYMLYFVALDNAGNFGTINTCSFIINKTIDEQPLRHCYGWTFMFKEHHWWFGLGELCIYETRIDLTCDSQIFSWEIYEFSVNGRTEIYFAMEKQEKLAIIIHSGKWNTICMGLGCNVFFLCID</sequence>
<dbReference type="EMBL" id="CP104013">
    <property type="protein sequence ID" value="UYP44715.1"/>
    <property type="molecule type" value="Genomic_DNA"/>
</dbReference>
<proteinExistence type="predicted"/>
<feature type="region of interest" description="Disordered" evidence="1">
    <location>
        <begin position="1"/>
        <end position="24"/>
    </location>
</feature>
<dbReference type="Gene3D" id="3.30.1920.20">
    <property type="match status" value="3"/>
</dbReference>
<keyword evidence="3" id="KW-1185">Reference proteome</keyword>
<evidence type="ECO:0000313" key="3">
    <source>
        <dbReference type="Proteomes" id="UP001208689"/>
    </source>
</evidence>
<dbReference type="InterPro" id="IPR058094">
    <property type="entry name" value="Ig-like_OmpL47-like"/>
</dbReference>
<evidence type="ECO:0008006" key="4">
    <source>
        <dbReference type="Google" id="ProtNLM"/>
    </source>
</evidence>
<reference evidence="2" key="1">
    <citation type="submission" date="2022-09" db="EMBL/GenBank/DDBJ databases">
        <title>Actin cytoskeleton and complex cell architecture in an #Asgard archaeon.</title>
        <authorList>
            <person name="Ponce Toledo R.I."/>
            <person name="Schleper C."/>
            <person name="Rodrigues Oliveira T."/>
            <person name="Wollweber F."/>
            <person name="Xu J."/>
            <person name="Rittmann S."/>
            <person name="Klingl A."/>
            <person name="Pilhofer M."/>
        </authorList>
    </citation>
    <scope>NUCLEOTIDE SEQUENCE</scope>
    <source>
        <strain evidence="2">B-35</strain>
    </source>
</reference>
<feature type="compositionally biased region" description="Basic and acidic residues" evidence="1">
    <location>
        <begin position="1"/>
        <end position="15"/>
    </location>
</feature>
<gene>
    <name evidence="2" type="ORF">NEF87_001000</name>
</gene>
<evidence type="ECO:0000256" key="1">
    <source>
        <dbReference type="SAM" id="MobiDB-lite"/>
    </source>
</evidence>
<protein>
    <recommendedName>
        <fullName evidence="4">Ig-like domain-containing protein</fullName>
    </recommendedName>
</protein>
<dbReference type="Proteomes" id="UP001208689">
    <property type="component" value="Chromosome"/>
</dbReference>
<dbReference type="NCBIfam" id="NF047446">
    <property type="entry name" value="barrel_OmpL47"/>
    <property type="match status" value="3"/>
</dbReference>
<accession>A0ABY6HMH1</accession>
<organism evidence="2 3">
    <name type="scientific">Candidatus Lokiarchaeum ossiferum</name>
    <dbReference type="NCBI Taxonomy" id="2951803"/>
    <lineage>
        <taxon>Archaea</taxon>
        <taxon>Promethearchaeati</taxon>
        <taxon>Promethearchaeota</taxon>
        <taxon>Promethearchaeia</taxon>
        <taxon>Promethearchaeales</taxon>
        <taxon>Promethearchaeaceae</taxon>
        <taxon>Candidatus Lokiarchaeum</taxon>
    </lineage>
</organism>
<evidence type="ECO:0000313" key="2">
    <source>
        <dbReference type="EMBL" id="UYP44715.1"/>
    </source>
</evidence>